<gene>
    <name evidence="1" type="ORF">MSZNOR_0333</name>
</gene>
<organism evidence="1 2">
    <name type="scientific">Methylocaldum szegediense</name>
    <dbReference type="NCBI Taxonomy" id="73780"/>
    <lineage>
        <taxon>Bacteria</taxon>
        <taxon>Pseudomonadati</taxon>
        <taxon>Pseudomonadota</taxon>
        <taxon>Gammaproteobacteria</taxon>
        <taxon>Methylococcales</taxon>
        <taxon>Methylococcaceae</taxon>
        <taxon>Methylocaldum</taxon>
    </lineage>
</organism>
<proteinExistence type="predicted"/>
<dbReference type="Proteomes" id="UP001162030">
    <property type="component" value="Chromosome"/>
</dbReference>
<keyword evidence="2" id="KW-1185">Reference proteome</keyword>
<name>A0ABM9HWP2_9GAMM</name>
<sequence length="142" mass="14546">MRPKVDAIAAVEGLTQGIATGRRVICERCPDPLLGPDQTSGGGRGAEGNHSSDVLQCAAAGLPSLSAAEGTVLSRVEGQVLSSVERPVLKSIESPGLKSVVGQVCTHAPEGCRAGPFGTNRFTGVANARNHSCPLDPRHSNP</sequence>
<dbReference type="EMBL" id="OX458333">
    <property type="protein sequence ID" value="CAI8733885.1"/>
    <property type="molecule type" value="Genomic_DNA"/>
</dbReference>
<evidence type="ECO:0000313" key="2">
    <source>
        <dbReference type="Proteomes" id="UP001162030"/>
    </source>
</evidence>
<reference evidence="1 2" key="1">
    <citation type="submission" date="2023-03" db="EMBL/GenBank/DDBJ databases">
        <authorList>
            <person name="Pearce D."/>
        </authorList>
    </citation>
    <scope>NUCLEOTIDE SEQUENCE [LARGE SCALE GENOMIC DNA]</scope>
    <source>
        <strain evidence="1">Msz</strain>
    </source>
</reference>
<accession>A0ABM9HWP2</accession>
<protein>
    <submittedName>
        <fullName evidence="1">Uncharacterized protein</fullName>
    </submittedName>
</protein>
<evidence type="ECO:0000313" key="1">
    <source>
        <dbReference type="EMBL" id="CAI8733885.1"/>
    </source>
</evidence>